<proteinExistence type="predicted"/>
<feature type="coiled-coil region" evidence="2">
    <location>
        <begin position="66"/>
        <end position="93"/>
    </location>
</feature>
<keyword evidence="2" id="KW-0175">Coiled coil</keyword>
<dbReference type="AlphaFoldDB" id="F2TVW7"/>
<evidence type="ECO:0000313" key="7">
    <source>
        <dbReference type="Proteomes" id="UP000007799"/>
    </source>
</evidence>
<dbReference type="PANTHER" id="PTHR12329:SF5">
    <property type="entry name" value="STARVIN, ISOFORM E"/>
    <property type="match status" value="1"/>
</dbReference>
<evidence type="ECO:0000256" key="1">
    <source>
        <dbReference type="ARBA" id="ARBA00023186"/>
    </source>
</evidence>
<dbReference type="SMART" id="SM00264">
    <property type="entry name" value="BAG"/>
    <property type="match status" value="1"/>
</dbReference>
<dbReference type="SUPFAM" id="SSF51045">
    <property type="entry name" value="WW domain"/>
    <property type="match status" value="1"/>
</dbReference>
<accession>F2TVW7</accession>
<feature type="compositionally biased region" description="Low complexity" evidence="3">
    <location>
        <begin position="54"/>
        <end position="66"/>
    </location>
</feature>
<dbReference type="Gene3D" id="1.20.58.120">
    <property type="entry name" value="BAG domain"/>
    <property type="match status" value="1"/>
</dbReference>
<gene>
    <name evidence="6" type="ORF">PTSG_00234</name>
</gene>
<keyword evidence="1" id="KW-0143">Chaperone</keyword>
<dbReference type="InterPro" id="IPR036020">
    <property type="entry name" value="WW_dom_sf"/>
</dbReference>
<evidence type="ECO:0000313" key="6">
    <source>
        <dbReference type="EMBL" id="EGD72213.1"/>
    </source>
</evidence>
<dbReference type="GeneID" id="16067654"/>
<dbReference type="Gene3D" id="2.20.70.10">
    <property type="match status" value="1"/>
</dbReference>
<dbReference type="RefSeq" id="XP_004998784.1">
    <property type="nucleotide sequence ID" value="XM_004998727.1"/>
</dbReference>
<dbReference type="GO" id="GO:0050821">
    <property type="term" value="P:protein stabilization"/>
    <property type="evidence" value="ECO:0007669"/>
    <property type="project" value="TreeGrafter"/>
</dbReference>
<dbReference type="EMBL" id="GL832955">
    <property type="protein sequence ID" value="EGD72213.1"/>
    <property type="molecule type" value="Genomic_DNA"/>
</dbReference>
<dbReference type="CDD" id="cd00201">
    <property type="entry name" value="WW"/>
    <property type="match status" value="1"/>
</dbReference>
<dbReference type="eggNOG" id="ENOG502SBUD">
    <property type="taxonomic scope" value="Eukaryota"/>
</dbReference>
<dbReference type="SUPFAM" id="SSF63491">
    <property type="entry name" value="BAG domain"/>
    <property type="match status" value="1"/>
</dbReference>
<evidence type="ECO:0008006" key="8">
    <source>
        <dbReference type="Google" id="ProtNLM"/>
    </source>
</evidence>
<evidence type="ECO:0000256" key="3">
    <source>
        <dbReference type="SAM" id="MobiDB-lite"/>
    </source>
</evidence>
<dbReference type="PANTHER" id="PTHR12329">
    <property type="entry name" value="BCL2-ASSOCIATED ATHANOGENE"/>
    <property type="match status" value="1"/>
</dbReference>
<dbReference type="Proteomes" id="UP000007799">
    <property type="component" value="Unassembled WGS sequence"/>
</dbReference>
<dbReference type="Pfam" id="PF02179">
    <property type="entry name" value="BAG"/>
    <property type="match status" value="1"/>
</dbReference>
<dbReference type="GO" id="GO:0005634">
    <property type="term" value="C:nucleus"/>
    <property type="evidence" value="ECO:0007669"/>
    <property type="project" value="TreeGrafter"/>
</dbReference>
<dbReference type="InterPro" id="IPR039773">
    <property type="entry name" value="BAG_chaperone_regulator"/>
</dbReference>
<feature type="region of interest" description="Disordered" evidence="3">
    <location>
        <begin position="42"/>
        <end position="66"/>
    </location>
</feature>
<dbReference type="GO" id="GO:0016020">
    <property type="term" value="C:membrane"/>
    <property type="evidence" value="ECO:0007669"/>
    <property type="project" value="TreeGrafter"/>
</dbReference>
<feature type="region of interest" description="Disordered" evidence="3">
    <location>
        <begin position="1"/>
        <end position="30"/>
    </location>
</feature>
<dbReference type="PROSITE" id="PS01159">
    <property type="entry name" value="WW_DOMAIN_1"/>
    <property type="match status" value="1"/>
</dbReference>
<dbReference type="GO" id="GO:0000774">
    <property type="term" value="F:adenyl-nucleotide exchange factor activity"/>
    <property type="evidence" value="ECO:0007669"/>
    <property type="project" value="TreeGrafter"/>
</dbReference>
<dbReference type="GO" id="GO:0005829">
    <property type="term" value="C:cytosol"/>
    <property type="evidence" value="ECO:0007669"/>
    <property type="project" value="TreeGrafter"/>
</dbReference>
<feature type="domain" description="WW" evidence="4">
    <location>
        <begin position="19"/>
        <end position="53"/>
    </location>
</feature>
<keyword evidence="7" id="KW-1185">Reference proteome</keyword>
<dbReference type="InterPro" id="IPR003103">
    <property type="entry name" value="BAG_domain"/>
</dbReference>
<dbReference type="PROSITE" id="PS50020">
    <property type="entry name" value="WW_DOMAIN_2"/>
    <property type="match status" value="1"/>
</dbReference>
<evidence type="ECO:0000259" key="5">
    <source>
        <dbReference type="PROSITE" id="PS51035"/>
    </source>
</evidence>
<dbReference type="SMART" id="SM00456">
    <property type="entry name" value="WW"/>
    <property type="match status" value="1"/>
</dbReference>
<dbReference type="KEGG" id="sre:PTSG_00234"/>
<name>F2TVW7_SALR5</name>
<dbReference type="InParanoid" id="F2TVW7"/>
<dbReference type="PROSITE" id="PS51035">
    <property type="entry name" value="BAG"/>
    <property type="match status" value="1"/>
</dbReference>
<evidence type="ECO:0000256" key="2">
    <source>
        <dbReference type="SAM" id="Coils"/>
    </source>
</evidence>
<organism evidence="7">
    <name type="scientific">Salpingoeca rosetta (strain ATCC 50818 / BSB-021)</name>
    <dbReference type="NCBI Taxonomy" id="946362"/>
    <lineage>
        <taxon>Eukaryota</taxon>
        <taxon>Choanoflagellata</taxon>
        <taxon>Craspedida</taxon>
        <taxon>Salpingoecidae</taxon>
        <taxon>Salpingoeca</taxon>
    </lineage>
</organism>
<dbReference type="STRING" id="946362.F2TVW7"/>
<evidence type="ECO:0000259" key="4">
    <source>
        <dbReference type="PROSITE" id="PS50020"/>
    </source>
</evidence>
<dbReference type="InterPro" id="IPR036533">
    <property type="entry name" value="BAG_dom_sf"/>
</dbReference>
<reference evidence="6" key="1">
    <citation type="submission" date="2009-08" db="EMBL/GenBank/DDBJ databases">
        <title>Annotation of Salpingoeca rosetta.</title>
        <authorList>
            <consortium name="The Broad Institute Genome Sequencing Platform"/>
            <person name="Russ C."/>
            <person name="Cuomo C."/>
            <person name="Burger G."/>
            <person name="Gray M.W."/>
            <person name="Holland P.W.H."/>
            <person name="King N."/>
            <person name="Lang F.B.F."/>
            <person name="Roger A.J."/>
            <person name="Ruiz-Trillo I."/>
            <person name="Young S.K."/>
            <person name="Zeng Q."/>
            <person name="Gargeya S."/>
            <person name="Alvarado L."/>
            <person name="Berlin A."/>
            <person name="Chapman S.B."/>
            <person name="Chen Z."/>
            <person name="Freedman E."/>
            <person name="Gellesch M."/>
            <person name="Goldberg J."/>
            <person name="Griggs A."/>
            <person name="Gujja S."/>
            <person name="Heilman E."/>
            <person name="Heiman D."/>
            <person name="Howarth C."/>
            <person name="Mehta T."/>
            <person name="Neiman D."/>
            <person name="Pearson M."/>
            <person name="Roberts A."/>
            <person name="Saif S."/>
            <person name="Shea T."/>
            <person name="Shenoy N."/>
            <person name="Sisk P."/>
            <person name="Stolte C."/>
            <person name="Sykes S."/>
            <person name="White J."/>
            <person name="Yandava C."/>
            <person name="Haas B."/>
            <person name="Nusbaum C."/>
            <person name="Birren B."/>
        </authorList>
    </citation>
    <scope>NUCLEOTIDE SEQUENCE [LARGE SCALE GENOMIC DNA]</scope>
    <source>
        <strain evidence="6">ATCC 50818</strain>
    </source>
</reference>
<dbReference type="Pfam" id="PF00397">
    <property type="entry name" value="WW"/>
    <property type="match status" value="1"/>
</dbReference>
<dbReference type="InterPro" id="IPR001202">
    <property type="entry name" value="WW_dom"/>
</dbReference>
<dbReference type="OrthoDB" id="333905at2759"/>
<dbReference type="GO" id="GO:0051087">
    <property type="term" value="F:protein-folding chaperone binding"/>
    <property type="evidence" value="ECO:0007669"/>
    <property type="project" value="InterPro"/>
</dbReference>
<feature type="compositionally biased region" description="Low complexity" evidence="3">
    <location>
        <begin position="1"/>
        <end position="19"/>
    </location>
</feature>
<protein>
    <recommendedName>
        <fullName evidence="8">WW domain-containing protein</fullName>
    </recommendedName>
</protein>
<feature type="domain" description="BAG" evidence="5">
    <location>
        <begin position="100"/>
        <end position="153"/>
    </location>
</feature>
<sequence length="159" mass="18554">MPFFPQQPHQPHSQQQSQPQLPPGWEARYDPNTRRTFYVDHNTKTTSWNPPTPAQHAPPQAAAPAIPHQMEKIEQHRQQIRQLNTDLAALTQNWRQMPKQQVQRKYLELNEYITREMLQLDQIDSDGKPEIRLARKSAIQEAQQVASGLDRFKATVPMF</sequence>